<proteinExistence type="predicted"/>
<sequence length="109" mass="12602">METVSFPIKVCLAPEEAKAVVEMYEITSMTNEISNGDPETVLMHRILETKEELNKLRKKNHEIEMTLAMFEYMKTGKMPTTLSRAYLKDLDQLIEQNMMKIENKMATLG</sequence>
<name>A0AAN9F0W1_CROPI</name>
<keyword evidence="2" id="KW-1185">Reference proteome</keyword>
<protein>
    <submittedName>
        <fullName evidence="1">Uncharacterized protein</fullName>
    </submittedName>
</protein>
<accession>A0AAN9F0W1</accession>
<dbReference type="AlphaFoldDB" id="A0AAN9F0W1"/>
<evidence type="ECO:0000313" key="1">
    <source>
        <dbReference type="EMBL" id="KAK7267569.1"/>
    </source>
</evidence>
<evidence type="ECO:0000313" key="2">
    <source>
        <dbReference type="Proteomes" id="UP001372338"/>
    </source>
</evidence>
<dbReference type="EMBL" id="JAYWIO010000004">
    <property type="protein sequence ID" value="KAK7267569.1"/>
    <property type="molecule type" value="Genomic_DNA"/>
</dbReference>
<organism evidence="1 2">
    <name type="scientific">Crotalaria pallida</name>
    <name type="common">Smooth rattlebox</name>
    <name type="synonym">Crotalaria striata</name>
    <dbReference type="NCBI Taxonomy" id="3830"/>
    <lineage>
        <taxon>Eukaryota</taxon>
        <taxon>Viridiplantae</taxon>
        <taxon>Streptophyta</taxon>
        <taxon>Embryophyta</taxon>
        <taxon>Tracheophyta</taxon>
        <taxon>Spermatophyta</taxon>
        <taxon>Magnoliopsida</taxon>
        <taxon>eudicotyledons</taxon>
        <taxon>Gunneridae</taxon>
        <taxon>Pentapetalae</taxon>
        <taxon>rosids</taxon>
        <taxon>fabids</taxon>
        <taxon>Fabales</taxon>
        <taxon>Fabaceae</taxon>
        <taxon>Papilionoideae</taxon>
        <taxon>50 kb inversion clade</taxon>
        <taxon>genistoids sensu lato</taxon>
        <taxon>core genistoids</taxon>
        <taxon>Crotalarieae</taxon>
        <taxon>Crotalaria</taxon>
    </lineage>
</organism>
<reference evidence="1 2" key="1">
    <citation type="submission" date="2024-01" db="EMBL/GenBank/DDBJ databases">
        <title>The genomes of 5 underutilized Papilionoideae crops provide insights into root nodulation and disease resistanc.</title>
        <authorList>
            <person name="Yuan L."/>
        </authorList>
    </citation>
    <scope>NUCLEOTIDE SEQUENCE [LARGE SCALE GENOMIC DNA]</scope>
    <source>
        <strain evidence="1">ZHUSHIDOU_FW_LH</strain>
        <tissue evidence="1">Leaf</tissue>
    </source>
</reference>
<dbReference type="Proteomes" id="UP001372338">
    <property type="component" value="Unassembled WGS sequence"/>
</dbReference>
<comment type="caution">
    <text evidence="1">The sequence shown here is derived from an EMBL/GenBank/DDBJ whole genome shotgun (WGS) entry which is preliminary data.</text>
</comment>
<gene>
    <name evidence="1" type="ORF">RIF29_20246</name>
</gene>